<reference evidence="4" key="1">
    <citation type="submission" date="2017-02" db="UniProtKB">
        <authorList>
            <consortium name="WormBaseParasite"/>
        </authorList>
    </citation>
    <scope>IDENTIFICATION</scope>
</reference>
<evidence type="ECO:0000313" key="2">
    <source>
        <dbReference type="EMBL" id="VDK47171.1"/>
    </source>
</evidence>
<proteinExistence type="predicted"/>
<evidence type="ECO:0000313" key="3">
    <source>
        <dbReference type="Proteomes" id="UP000267096"/>
    </source>
</evidence>
<feature type="region of interest" description="Disordered" evidence="1">
    <location>
        <begin position="50"/>
        <end position="76"/>
    </location>
</feature>
<gene>
    <name evidence="2" type="ORF">ASIM_LOCUS12357</name>
</gene>
<evidence type="ECO:0000313" key="4">
    <source>
        <dbReference type="WBParaSite" id="ASIM_0001289101-mRNA-1"/>
    </source>
</evidence>
<dbReference type="OrthoDB" id="5821200at2759"/>
<feature type="compositionally biased region" description="Low complexity" evidence="1">
    <location>
        <begin position="50"/>
        <end position="64"/>
    </location>
</feature>
<dbReference type="Proteomes" id="UP000267096">
    <property type="component" value="Unassembled WGS sequence"/>
</dbReference>
<dbReference type="EMBL" id="UYRR01031175">
    <property type="protein sequence ID" value="VDK47171.1"/>
    <property type="molecule type" value="Genomic_DNA"/>
</dbReference>
<accession>A0A0M3JX38</accession>
<keyword evidence="3" id="KW-1185">Reference proteome</keyword>
<evidence type="ECO:0000256" key="1">
    <source>
        <dbReference type="SAM" id="MobiDB-lite"/>
    </source>
</evidence>
<protein>
    <submittedName>
        <fullName evidence="4">Activin_recp domain-containing protein</fullName>
    </submittedName>
</protein>
<dbReference type="WBParaSite" id="ASIM_0001289101-mRNA-1">
    <property type="protein sequence ID" value="ASIM_0001289101-mRNA-1"/>
    <property type="gene ID" value="ASIM_0001289101"/>
</dbReference>
<name>A0A0M3JX38_ANISI</name>
<sequence length="116" mass="12789">MLDHAVTGVHYACSQSNLANGECQKRTTKSGVEVNVCSCNDEDFCNSNRWSSSLSSNSEQQLQSDEPVKDASGTYQKTGIKSAPVMQTANMASTLTHNRISTIFSFFIPYSKYYNV</sequence>
<reference evidence="2 3" key="2">
    <citation type="submission" date="2018-11" db="EMBL/GenBank/DDBJ databases">
        <authorList>
            <consortium name="Pathogen Informatics"/>
        </authorList>
    </citation>
    <scope>NUCLEOTIDE SEQUENCE [LARGE SCALE GENOMIC DNA]</scope>
</reference>
<dbReference type="AlphaFoldDB" id="A0A0M3JX38"/>
<organism evidence="4">
    <name type="scientific">Anisakis simplex</name>
    <name type="common">Herring worm</name>
    <dbReference type="NCBI Taxonomy" id="6269"/>
    <lineage>
        <taxon>Eukaryota</taxon>
        <taxon>Metazoa</taxon>
        <taxon>Ecdysozoa</taxon>
        <taxon>Nematoda</taxon>
        <taxon>Chromadorea</taxon>
        <taxon>Rhabditida</taxon>
        <taxon>Spirurina</taxon>
        <taxon>Ascaridomorpha</taxon>
        <taxon>Ascaridoidea</taxon>
        <taxon>Anisakidae</taxon>
        <taxon>Anisakis</taxon>
        <taxon>Anisakis simplex complex</taxon>
    </lineage>
</organism>